<dbReference type="InterPro" id="IPR016130">
    <property type="entry name" value="Tyr_Pase_AS"/>
</dbReference>
<dbReference type="InterPro" id="IPR000387">
    <property type="entry name" value="Tyr_Pase_dom"/>
</dbReference>
<dbReference type="SMART" id="SM00404">
    <property type="entry name" value="PTPc_motif"/>
    <property type="match status" value="1"/>
</dbReference>
<accession>A0A1Y2ERN2</accession>
<dbReference type="OrthoDB" id="10253954at2759"/>
<dbReference type="GO" id="GO:0004725">
    <property type="term" value="F:protein tyrosine phosphatase activity"/>
    <property type="evidence" value="ECO:0007669"/>
    <property type="project" value="InterPro"/>
</dbReference>
<evidence type="ECO:0000313" key="6">
    <source>
        <dbReference type="Proteomes" id="UP000193920"/>
    </source>
</evidence>
<dbReference type="SUPFAM" id="SSF52799">
    <property type="entry name" value="(Phosphotyrosine protein) phosphatases II"/>
    <property type="match status" value="1"/>
</dbReference>
<dbReference type="PROSITE" id="PS50055">
    <property type="entry name" value="TYR_PHOSPHATASE_PTP"/>
    <property type="match status" value="1"/>
</dbReference>
<dbReference type="PRINTS" id="PR00700">
    <property type="entry name" value="PRTYPHPHTASE"/>
</dbReference>
<reference evidence="5 6" key="1">
    <citation type="submission" date="2016-08" db="EMBL/GenBank/DDBJ databases">
        <title>A Parts List for Fungal Cellulosomes Revealed by Comparative Genomics.</title>
        <authorList>
            <consortium name="DOE Joint Genome Institute"/>
            <person name="Haitjema C.H."/>
            <person name="Gilmore S.P."/>
            <person name="Henske J.K."/>
            <person name="Solomon K.V."/>
            <person name="De Groot R."/>
            <person name="Kuo A."/>
            <person name="Mondo S.J."/>
            <person name="Salamov A.A."/>
            <person name="Labutti K."/>
            <person name="Zhao Z."/>
            <person name="Chiniquy J."/>
            <person name="Barry K."/>
            <person name="Brewer H.M."/>
            <person name="Purvine S.O."/>
            <person name="Wright A.T."/>
            <person name="Boxma B."/>
            <person name="Van Alen T."/>
            <person name="Hackstein J.H."/>
            <person name="Baker S.E."/>
            <person name="Grigoriev I.V."/>
            <person name="O'Malley M.A."/>
        </authorList>
    </citation>
    <scope>NUCLEOTIDE SEQUENCE [LARGE SCALE GENOMIC DNA]</scope>
    <source>
        <strain evidence="5 6">G1</strain>
    </source>
</reference>
<dbReference type="Proteomes" id="UP000193920">
    <property type="component" value="Unassembled WGS sequence"/>
</dbReference>
<gene>
    <name evidence="5" type="ORF">LY90DRAFT_451604</name>
</gene>
<sequence length="406" mass="47498">MNNNSRDQSNRPQGTRGIKGNRTNPLSRINFTKVNNPVNEVRILEEKKIKENLELLPEWLSNAVTKINGTNYNTNTFFIENYQKIATAELEYFDENPDHQSVNAATSLLNEARNRYMNVYPYDYNRIKLLNESNVSEDETSDFINASLITNPYTGKESYIATQGPIKETCNDFWQMVWEQHVYLIVMVAREIENNIIKCAIYWPTDEAIVYELDLPSQFNDDRKQRKLELILKNISHPTENIIKRVFQVTEVEQDKVENIIRTREIIHLQFIAWPDHDEPNSISSFIDLIKISKEIKNSVQESDQYTDSEKSALTIVHCSAGVGRTGTFMSLDMLFDFYYDLFQKNENFTFKNQSLANKKLNSIDQIQECIVNLRKQRVMMVQSLQQLVFCYKALAYELIKFQLKE</sequence>
<comment type="caution">
    <text evidence="5">The sequence shown here is derived from an EMBL/GenBank/DDBJ whole genome shotgun (WGS) entry which is preliminary data.</text>
</comment>
<evidence type="ECO:0008006" key="7">
    <source>
        <dbReference type="Google" id="ProtNLM"/>
    </source>
</evidence>
<name>A0A1Y2ERN2_9FUNG</name>
<evidence type="ECO:0000259" key="3">
    <source>
        <dbReference type="PROSITE" id="PS50055"/>
    </source>
</evidence>
<dbReference type="InterPro" id="IPR029021">
    <property type="entry name" value="Prot-tyrosine_phosphatase-like"/>
</dbReference>
<feature type="region of interest" description="Disordered" evidence="2">
    <location>
        <begin position="1"/>
        <end position="28"/>
    </location>
</feature>
<dbReference type="PROSITE" id="PS50056">
    <property type="entry name" value="TYR_PHOSPHATASE_2"/>
    <property type="match status" value="1"/>
</dbReference>
<dbReference type="Pfam" id="PF00102">
    <property type="entry name" value="Y_phosphatase"/>
    <property type="match status" value="1"/>
</dbReference>
<dbReference type="Gene3D" id="3.90.190.10">
    <property type="entry name" value="Protein tyrosine phosphatase superfamily"/>
    <property type="match status" value="1"/>
</dbReference>
<feature type="compositionally biased region" description="Polar residues" evidence="2">
    <location>
        <begin position="1"/>
        <end position="13"/>
    </location>
</feature>
<dbReference type="PROSITE" id="PS00383">
    <property type="entry name" value="TYR_PHOSPHATASE_1"/>
    <property type="match status" value="1"/>
</dbReference>
<evidence type="ECO:0000256" key="1">
    <source>
        <dbReference type="ARBA" id="ARBA00009649"/>
    </source>
</evidence>
<dbReference type="PANTHER" id="PTHR19134:SF449">
    <property type="entry name" value="TYROSINE-PROTEIN PHOSPHATASE 1"/>
    <property type="match status" value="1"/>
</dbReference>
<organism evidence="5 6">
    <name type="scientific">Neocallimastix californiae</name>
    <dbReference type="NCBI Taxonomy" id="1754190"/>
    <lineage>
        <taxon>Eukaryota</taxon>
        <taxon>Fungi</taxon>
        <taxon>Fungi incertae sedis</taxon>
        <taxon>Chytridiomycota</taxon>
        <taxon>Chytridiomycota incertae sedis</taxon>
        <taxon>Neocallimastigomycetes</taxon>
        <taxon>Neocallimastigales</taxon>
        <taxon>Neocallimastigaceae</taxon>
        <taxon>Neocallimastix</taxon>
    </lineage>
</organism>
<dbReference type="InterPro" id="IPR000242">
    <property type="entry name" value="PTP_cat"/>
</dbReference>
<protein>
    <recommendedName>
        <fullName evidence="7">Phosphatases II</fullName>
    </recommendedName>
</protein>
<dbReference type="EMBL" id="MCOG01000030">
    <property type="protein sequence ID" value="ORY74209.1"/>
    <property type="molecule type" value="Genomic_DNA"/>
</dbReference>
<dbReference type="AlphaFoldDB" id="A0A1Y2ERN2"/>
<comment type="similarity">
    <text evidence="1">Belongs to the protein-tyrosine phosphatase family. Non-receptor class subfamily.</text>
</comment>
<dbReference type="InterPro" id="IPR050348">
    <property type="entry name" value="Protein-Tyr_Phosphatase"/>
</dbReference>
<dbReference type="InterPro" id="IPR003595">
    <property type="entry name" value="Tyr_Pase_cat"/>
</dbReference>
<dbReference type="PANTHER" id="PTHR19134">
    <property type="entry name" value="RECEPTOR-TYPE TYROSINE-PROTEIN PHOSPHATASE"/>
    <property type="match status" value="1"/>
</dbReference>
<evidence type="ECO:0000313" key="5">
    <source>
        <dbReference type="EMBL" id="ORY74209.1"/>
    </source>
</evidence>
<evidence type="ECO:0000259" key="4">
    <source>
        <dbReference type="PROSITE" id="PS50056"/>
    </source>
</evidence>
<feature type="domain" description="Tyrosine-protein phosphatase" evidence="3">
    <location>
        <begin position="78"/>
        <end position="398"/>
    </location>
</feature>
<evidence type="ECO:0000256" key="2">
    <source>
        <dbReference type="SAM" id="MobiDB-lite"/>
    </source>
</evidence>
<keyword evidence="6" id="KW-1185">Reference proteome</keyword>
<dbReference type="SMART" id="SM00194">
    <property type="entry name" value="PTPc"/>
    <property type="match status" value="1"/>
</dbReference>
<proteinExistence type="inferred from homology"/>
<dbReference type="STRING" id="1754190.A0A1Y2ERN2"/>
<feature type="domain" description="Tyrosine specific protein phosphatases" evidence="4">
    <location>
        <begin position="284"/>
        <end position="389"/>
    </location>
</feature>